<evidence type="ECO:0000256" key="1">
    <source>
        <dbReference type="SAM" id="MobiDB-lite"/>
    </source>
</evidence>
<keyword evidence="3" id="KW-1185">Reference proteome</keyword>
<feature type="compositionally biased region" description="Polar residues" evidence="1">
    <location>
        <begin position="209"/>
        <end position="219"/>
    </location>
</feature>
<evidence type="ECO:0000313" key="3">
    <source>
        <dbReference type="Proteomes" id="UP000277204"/>
    </source>
</evidence>
<proteinExistence type="predicted"/>
<dbReference type="EMBL" id="UZAI01005829">
    <property type="protein sequence ID" value="VDO92247.1"/>
    <property type="molecule type" value="Genomic_DNA"/>
</dbReference>
<sequence>PLPRQIILHGCFARHLTNTPKGFTDIHQCPLWIRLATDHGLAVSVAHAISSAASKVFASSQSPRRSERPPNLDTSFNESVDRSFLFFPYPTPGRWYLSLYPECYTAYEFNNKRIMYTPCSATTTTQHICVVLCFFLFEKPSALCGLDQSAVIDVSLIIRSTPCINNHCRQIGEGATIAPSRLLYPNELIVNTSRSRDGSQRWRPPWWSSDGNNNDNTNK</sequence>
<evidence type="ECO:0000313" key="2">
    <source>
        <dbReference type="EMBL" id="VDO92247.1"/>
    </source>
</evidence>
<feature type="non-terminal residue" evidence="2">
    <location>
        <position position="1"/>
    </location>
</feature>
<gene>
    <name evidence="2" type="ORF">SMRZ_LOCUS10875</name>
</gene>
<accession>A0A183M4A0</accession>
<reference evidence="2 3" key="1">
    <citation type="submission" date="2018-11" db="EMBL/GenBank/DDBJ databases">
        <authorList>
            <consortium name="Pathogen Informatics"/>
        </authorList>
    </citation>
    <scope>NUCLEOTIDE SEQUENCE [LARGE SCALE GENOMIC DNA]</scope>
    <source>
        <strain evidence="2 3">Zambia</strain>
    </source>
</reference>
<name>A0A183M4A0_9TREM</name>
<dbReference type="Proteomes" id="UP000277204">
    <property type="component" value="Unassembled WGS sequence"/>
</dbReference>
<organism evidence="2 3">
    <name type="scientific">Schistosoma margrebowiei</name>
    <dbReference type="NCBI Taxonomy" id="48269"/>
    <lineage>
        <taxon>Eukaryota</taxon>
        <taxon>Metazoa</taxon>
        <taxon>Spiralia</taxon>
        <taxon>Lophotrochozoa</taxon>
        <taxon>Platyhelminthes</taxon>
        <taxon>Trematoda</taxon>
        <taxon>Digenea</taxon>
        <taxon>Strigeidida</taxon>
        <taxon>Schistosomatoidea</taxon>
        <taxon>Schistosomatidae</taxon>
        <taxon>Schistosoma</taxon>
    </lineage>
</organism>
<protein>
    <submittedName>
        <fullName evidence="2">Uncharacterized protein</fullName>
    </submittedName>
</protein>
<dbReference type="AlphaFoldDB" id="A0A183M4A0"/>
<feature type="non-terminal residue" evidence="2">
    <location>
        <position position="219"/>
    </location>
</feature>
<feature type="region of interest" description="Disordered" evidence="1">
    <location>
        <begin position="195"/>
        <end position="219"/>
    </location>
</feature>